<protein>
    <submittedName>
        <fullName evidence="2">Membrane-associated protein, putative</fullName>
    </submittedName>
</protein>
<reference evidence="3" key="1">
    <citation type="submission" date="2015-09" db="EMBL/GenBank/DDBJ databases">
        <authorList>
            <consortium name="Pathogen Informatics"/>
        </authorList>
    </citation>
    <scope>NUCLEOTIDE SEQUENCE [LARGE SCALE GENOMIC DNA]</scope>
    <source>
        <strain evidence="3">Lake Konstanz</strain>
    </source>
</reference>
<organism evidence="2 3">
    <name type="scientific">Bodo saltans</name>
    <name type="common">Flagellated protozoan</name>
    <dbReference type="NCBI Taxonomy" id="75058"/>
    <lineage>
        <taxon>Eukaryota</taxon>
        <taxon>Discoba</taxon>
        <taxon>Euglenozoa</taxon>
        <taxon>Kinetoplastea</taxon>
        <taxon>Metakinetoplastina</taxon>
        <taxon>Eubodonida</taxon>
        <taxon>Bodonidae</taxon>
        <taxon>Bodo</taxon>
    </lineage>
</organism>
<dbReference type="VEuPathDB" id="TriTrypDB:BSAL_51025"/>
<name>A0A0S4IKF6_BODSA</name>
<dbReference type="EMBL" id="CYKH01000055">
    <property type="protein sequence ID" value="CUE65787.1"/>
    <property type="molecule type" value="Genomic_DNA"/>
</dbReference>
<evidence type="ECO:0000256" key="1">
    <source>
        <dbReference type="SAM" id="Phobius"/>
    </source>
</evidence>
<evidence type="ECO:0000313" key="3">
    <source>
        <dbReference type="Proteomes" id="UP000051952"/>
    </source>
</evidence>
<keyword evidence="1" id="KW-0472">Membrane</keyword>
<feature type="transmembrane region" description="Helical" evidence="1">
    <location>
        <begin position="21"/>
        <end position="42"/>
    </location>
</feature>
<dbReference type="AlphaFoldDB" id="A0A0S4IKF6"/>
<keyword evidence="1" id="KW-0812">Transmembrane</keyword>
<feature type="transmembrane region" description="Helical" evidence="1">
    <location>
        <begin position="150"/>
        <end position="170"/>
    </location>
</feature>
<dbReference type="Proteomes" id="UP000051952">
    <property type="component" value="Unassembled WGS sequence"/>
</dbReference>
<keyword evidence="3" id="KW-1185">Reference proteome</keyword>
<keyword evidence="1" id="KW-1133">Transmembrane helix</keyword>
<accession>A0A0S4IKF6</accession>
<gene>
    <name evidence="2" type="ORF">BSAL_51025</name>
</gene>
<proteinExistence type="predicted"/>
<evidence type="ECO:0000313" key="2">
    <source>
        <dbReference type="EMBL" id="CUE65787.1"/>
    </source>
</evidence>
<sequence>MRHFVYFFAPLHSKVTLMTCCGVTYLLIATLAMIATFVSLWLPFVLIVDNLDGSSDDARGSTNHMTAFLRRARISKTPASSAHRLLPTSRHMLKEELTLSDDALQCPFLNGPCYLGSTELSIDGFAVQTDDVVAVAGCSSLGSMGDPTKARLWTIVASFWSVLAWLMAIFHTAKGAKLGAHAGAIKFGAAALSGLHCGSCAAAAGLESVVTSCVMSSAQDALEIVPGSYTITMVSLIALGCGGGLQFWSAIGMIASWFTSCCGAPAGRDCATLVRYHTQNMYEQQLSALSPTSQGSQYLQ</sequence>